<accession>A0A3M3FGY0</accession>
<proteinExistence type="predicted"/>
<organism evidence="1 2">
    <name type="scientific">Pseudomonas savastanoi pv. glycinea</name>
    <name type="common">Pseudomonas syringae pv. glycinea</name>
    <dbReference type="NCBI Taxonomy" id="318"/>
    <lineage>
        <taxon>Bacteria</taxon>
        <taxon>Pseudomonadati</taxon>
        <taxon>Pseudomonadota</taxon>
        <taxon>Gammaproteobacteria</taxon>
        <taxon>Pseudomonadales</taxon>
        <taxon>Pseudomonadaceae</taxon>
        <taxon>Pseudomonas</taxon>
    </lineage>
</organism>
<evidence type="ECO:0000313" key="2">
    <source>
        <dbReference type="Proteomes" id="UP000279057"/>
    </source>
</evidence>
<dbReference type="AlphaFoldDB" id="A0A3M3FGY0"/>
<sequence length="34" mass="3945">MILQHIKIGKIKHITVNTYNSIADEQDQVFFKNG</sequence>
<evidence type="ECO:0000313" key="1">
    <source>
        <dbReference type="EMBL" id="RMM61151.1"/>
    </source>
</evidence>
<name>A0A3M3FGY0_PSESG</name>
<gene>
    <name evidence="1" type="ORF">ALQ74_200141</name>
</gene>
<dbReference type="Proteomes" id="UP000279057">
    <property type="component" value="Unassembled WGS sequence"/>
</dbReference>
<dbReference type="EMBL" id="RBOM01000241">
    <property type="protein sequence ID" value="RMM61151.1"/>
    <property type="molecule type" value="Genomic_DNA"/>
</dbReference>
<protein>
    <submittedName>
        <fullName evidence="1">Uncharacterized protein</fullName>
    </submittedName>
</protein>
<comment type="caution">
    <text evidence="1">The sequence shown here is derived from an EMBL/GenBank/DDBJ whole genome shotgun (WGS) entry which is preliminary data.</text>
</comment>
<reference evidence="1 2" key="1">
    <citation type="submission" date="2018-08" db="EMBL/GenBank/DDBJ databases">
        <title>Recombination of ecologically and evolutionarily significant loci maintains genetic cohesion in the Pseudomonas syringae species complex.</title>
        <authorList>
            <person name="Dillon M."/>
            <person name="Thakur S."/>
            <person name="Almeida R.N.D."/>
            <person name="Weir B.S."/>
            <person name="Guttman D.S."/>
        </authorList>
    </citation>
    <scope>NUCLEOTIDE SEQUENCE [LARGE SCALE GENOMIC DNA]</scope>
    <source>
        <strain evidence="1 2">ICMP 4332</strain>
    </source>
</reference>